<reference evidence="1 2" key="1">
    <citation type="submission" date="2019-07" db="EMBL/GenBank/DDBJ databases">
        <title>Whole genome shotgun sequence of Acetobacter oeni NBRC 105207.</title>
        <authorList>
            <person name="Hosoyama A."/>
            <person name="Uohara A."/>
            <person name="Ohji S."/>
            <person name="Ichikawa N."/>
        </authorList>
    </citation>
    <scope>NUCLEOTIDE SEQUENCE [LARGE SCALE GENOMIC DNA]</scope>
    <source>
        <strain evidence="1 2">NBRC 105207</strain>
    </source>
</reference>
<proteinExistence type="predicted"/>
<name>A0A511XPD1_9PROT</name>
<organism evidence="1 2">
    <name type="scientific">Acetobacter oeni</name>
    <dbReference type="NCBI Taxonomy" id="304077"/>
    <lineage>
        <taxon>Bacteria</taxon>
        <taxon>Pseudomonadati</taxon>
        <taxon>Pseudomonadota</taxon>
        <taxon>Alphaproteobacteria</taxon>
        <taxon>Acetobacterales</taxon>
        <taxon>Acetobacteraceae</taxon>
        <taxon>Acetobacter</taxon>
    </lineage>
</organism>
<evidence type="ECO:0000313" key="2">
    <source>
        <dbReference type="Proteomes" id="UP000321746"/>
    </source>
</evidence>
<protein>
    <submittedName>
        <fullName evidence="1">Uncharacterized protein</fullName>
    </submittedName>
</protein>
<accession>A0A511XPD1</accession>
<gene>
    <name evidence="1" type="ORF">AOE01nite_30420</name>
</gene>
<sequence>MRTPQPAPKTGVHSPMPNVALTLDALADLWRCIGGDEAVARVDRNPAALAAWHATLSSVAPHEWPDLVRCLEPLIPRLRGRRDLLSPDSPFGHGVIAENRRQALQRMLTPERISLLEAITRPERRQEAA</sequence>
<dbReference type="AlphaFoldDB" id="A0A511XPD1"/>
<dbReference type="EMBL" id="BJYG01000055">
    <property type="protein sequence ID" value="GEN64818.1"/>
    <property type="molecule type" value="Genomic_DNA"/>
</dbReference>
<evidence type="ECO:0000313" key="1">
    <source>
        <dbReference type="EMBL" id="GEN64818.1"/>
    </source>
</evidence>
<keyword evidence="2" id="KW-1185">Reference proteome</keyword>
<comment type="caution">
    <text evidence="1">The sequence shown here is derived from an EMBL/GenBank/DDBJ whole genome shotgun (WGS) entry which is preliminary data.</text>
</comment>
<dbReference type="Proteomes" id="UP000321746">
    <property type="component" value="Unassembled WGS sequence"/>
</dbReference>